<evidence type="ECO:0000259" key="9">
    <source>
        <dbReference type="Pfam" id="PF01343"/>
    </source>
</evidence>
<dbReference type="RefSeq" id="WP_163285412.1">
    <property type="nucleotide sequence ID" value="NZ_JAAGVY010000018.1"/>
</dbReference>
<dbReference type="GO" id="GO:0016020">
    <property type="term" value="C:membrane"/>
    <property type="evidence" value="ECO:0007669"/>
    <property type="project" value="UniProtKB-SubCell"/>
</dbReference>
<dbReference type="InterPro" id="IPR002142">
    <property type="entry name" value="Peptidase_S49"/>
</dbReference>
<keyword evidence="11" id="KW-1185">Reference proteome</keyword>
<feature type="active site" description="Nucleophile" evidence="7">
    <location>
        <position position="398"/>
    </location>
</feature>
<protein>
    <submittedName>
        <fullName evidence="10">Signal peptide peptidase SppA</fullName>
    </submittedName>
</protein>
<comment type="subcellular location">
    <subcellularLocation>
        <location evidence="1">Membrane</location>
    </subcellularLocation>
</comment>
<keyword evidence="4" id="KW-0378">Hydrolase</keyword>
<dbReference type="InterPro" id="IPR004635">
    <property type="entry name" value="Pept_S49_SppA"/>
</dbReference>
<dbReference type="SUPFAM" id="SSF52096">
    <property type="entry name" value="ClpP/crotonase"/>
    <property type="match status" value="2"/>
</dbReference>
<evidence type="ECO:0000256" key="1">
    <source>
        <dbReference type="ARBA" id="ARBA00004370"/>
    </source>
</evidence>
<evidence type="ECO:0000256" key="8">
    <source>
        <dbReference type="SAM" id="Phobius"/>
    </source>
</evidence>
<reference evidence="10 11" key="1">
    <citation type="submission" date="2020-02" db="EMBL/GenBank/DDBJ databases">
        <title>Out from the shadows clarifying the taxonomy of the family Cryomorphaceae and related taxa by utilizing the GTDB taxonomic framework.</title>
        <authorList>
            <person name="Bowman J.P."/>
        </authorList>
    </citation>
    <scope>NUCLEOTIDE SEQUENCE [LARGE SCALE GENOMIC DNA]</scope>
    <source>
        <strain evidence="10 11">QSSC 1-22</strain>
    </source>
</reference>
<dbReference type="NCBIfam" id="TIGR00705">
    <property type="entry name" value="SppA_67K"/>
    <property type="match status" value="1"/>
</dbReference>
<dbReference type="GO" id="GO:0008236">
    <property type="term" value="F:serine-type peptidase activity"/>
    <property type="evidence" value="ECO:0007669"/>
    <property type="project" value="UniProtKB-KW"/>
</dbReference>
<dbReference type="CDD" id="cd07018">
    <property type="entry name" value="S49_SppA_67K_type"/>
    <property type="match status" value="1"/>
</dbReference>
<evidence type="ECO:0000256" key="4">
    <source>
        <dbReference type="ARBA" id="ARBA00022801"/>
    </source>
</evidence>
<dbReference type="GO" id="GO:0006465">
    <property type="term" value="P:signal peptide processing"/>
    <property type="evidence" value="ECO:0007669"/>
    <property type="project" value="InterPro"/>
</dbReference>
<name>A0A7K3WR62_9FLAO</name>
<keyword evidence="8" id="KW-0812">Transmembrane</keyword>
<gene>
    <name evidence="10" type="primary">sppA</name>
    <name evidence="10" type="ORF">G3O08_10955</name>
</gene>
<dbReference type="EMBL" id="JAAGVY010000018">
    <property type="protein sequence ID" value="NEN24018.1"/>
    <property type="molecule type" value="Genomic_DNA"/>
</dbReference>
<evidence type="ECO:0000256" key="3">
    <source>
        <dbReference type="ARBA" id="ARBA00022670"/>
    </source>
</evidence>
<evidence type="ECO:0000313" key="11">
    <source>
        <dbReference type="Proteomes" id="UP000486602"/>
    </source>
</evidence>
<feature type="domain" description="Peptidase S49" evidence="9">
    <location>
        <begin position="131"/>
        <end position="285"/>
    </location>
</feature>
<keyword evidence="6 8" id="KW-0472">Membrane</keyword>
<comment type="caution">
    <text evidence="10">The sequence shown here is derived from an EMBL/GenBank/DDBJ whole genome shotgun (WGS) entry which is preliminary data.</text>
</comment>
<sequence length="601" mass="65953">MKQFFKFMLASIAGTIISMFLFFLIFIIVIGGAISAAFSDLDKSSKVTKVEDNTILHIELNEPIVDRGPDDQFNFNFGMFNAASPLGLNQILSNIEKAKTDDRVPGIFLDMSYVAAGMATVGEIRNALIDFKTSGKWIVSYSEVYSQKAYYLASVADEIYVYPEGVVDFRGLNVGATFFKGTLDKLGIEAQIIRGSNNKFKSAVEPFIMDEMSQANRAQTEKWLGSIWTNMKTGISQARNISEADLQAMADEYQIQRASDAVEKGLISGAMYYDELIDVLKEKTETEADKDLKSVTIRKYIKASKPGNNGFDFKKDKIAIIYASGAINSGEGMDEGIGSETFALAIREARRDSSVKAIVLRVNSPGGSALASDVIWRETMLAKQTKPLVVSMGDVAASGGYYISAAADKIFAMPNTITGSIGVFGILPNMKGFFNNKLGITFDGVKTGEFADFGEVSRPLTDAEYAILQNSVDNTYDTFLSRVSEGRDMTTEKIDSIGQGRVWSGTDAMGIGLIDEYGGLEAAIAEAAKLAGLEDYARKEYPKRKDPIEKLFEDLGMNISQSFVNAQLGDDAELIKYFEEIKDLKNMRGIQARVPYLIDVK</sequence>
<dbReference type="Proteomes" id="UP000486602">
    <property type="component" value="Unassembled WGS sequence"/>
</dbReference>
<keyword evidence="8" id="KW-1133">Transmembrane helix</keyword>
<dbReference type="AlphaFoldDB" id="A0A7K3WR62"/>
<keyword evidence="5" id="KW-0720">Serine protease</keyword>
<evidence type="ECO:0000313" key="10">
    <source>
        <dbReference type="EMBL" id="NEN24018.1"/>
    </source>
</evidence>
<dbReference type="InterPro" id="IPR004634">
    <property type="entry name" value="Pept_S49_pIV"/>
</dbReference>
<evidence type="ECO:0000256" key="5">
    <source>
        <dbReference type="ARBA" id="ARBA00022825"/>
    </source>
</evidence>
<dbReference type="PIRSF" id="PIRSF001217">
    <property type="entry name" value="Protease_4_SppA"/>
    <property type="match status" value="1"/>
</dbReference>
<dbReference type="CDD" id="cd07023">
    <property type="entry name" value="S49_Sppa_N_C"/>
    <property type="match status" value="1"/>
</dbReference>
<proteinExistence type="inferred from homology"/>
<dbReference type="InterPro" id="IPR047217">
    <property type="entry name" value="S49_SppA_67K_type_N"/>
</dbReference>
<dbReference type="NCBIfam" id="TIGR00706">
    <property type="entry name" value="SppA_dom"/>
    <property type="match status" value="1"/>
</dbReference>
<dbReference type="Pfam" id="PF01343">
    <property type="entry name" value="Peptidase_S49"/>
    <property type="match status" value="2"/>
</dbReference>
<feature type="transmembrane region" description="Helical" evidence="8">
    <location>
        <begin position="12"/>
        <end position="38"/>
    </location>
</feature>
<comment type="similarity">
    <text evidence="2">Belongs to the peptidase S49 family.</text>
</comment>
<evidence type="ECO:0000256" key="2">
    <source>
        <dbReference type="ARBA" id="ARBA00008683"/>
    </source>
</evidence>
<evidence type="ECO:0000256" key="7">
    <source>
        <dbReference type="PIRSR" id="PIRSR001217-1"/>
    </source>
</evidence>
<accession>A0A7K3WR62</accession>
<dbReference type="InterPro" id="IPR029045">
    <property type="entry name" value="ClpP/crotonase-like_dom_sf"/>
</dbReference>
<dbReference type="Gene3D" id="3.90.226.10">
    <property type="entry name" value="2-enoyl-CoA Hydratase, Chain A, domain 1"/>
    <property type="match status" value="2"/>
</dbReference>
<dbReference type="InterPro" id="IPR047272">
    <property type="entry name" value="S49_SppA_C"/>
</dbReference>
<feature type="domain" description="Peptidase S49" evidence="9">
    <location>
        <begin position="383"/>
        <end position="533"/>
    </location>
</feature>
<organism evidence="10 11">
    <name type="scientific">Cryomorpha ignava</name>
    <dbReference type="NCBI Taxonomy" id="101383"/>
    <lineage>
        <taxon>Bacteria</taxon>
        <taxon>Pseudomonadati</taxon>
        <taxon>Bacteroidota</taxon>
        <taxon>Flavobacteriia</taxon>
        <taxon>Flavobacteriales</taxon>
        <taxon>Cryomorphaceae</taxon>
        <taxon>Cryomorpha</taxon>
    </lineage>
</organism>
<evidence type="ECO:0000256" key="6">
    <source>
        <dbReference type="ARBA" id="ARBA00023136"/>
    </source>
</evidence>
<dbReference type="Gene3D" id="6.20.330.10">
    <property type="match status" value="1"/>
</dbReference>
<dbReference type="PANTHER" id="PTHR33209">
    <property type="entry name" value="PROTEASE 4"/>
    <property type="match status" value="1"/>
</dbReference>
<feature type="active site" description="Proton donor/acceptor" evidence="7">
    <location>
        <position position="201"/>
    </location>
</feature>
<dbReference type="PANTHER" id="PTHR33209:SF1">
    <property type="entry name" value="PEPTIDASE S49 DOMAIN-CONTAINING PROTEIN"/>
    <property type="match status" value="1"/>
</dbReference>
<keyword evidence="3" id="KW-0645">Protease</keyword>